<dbReference type="InterPro" id="IPR036028">
    <property type="entry name" value="SH3-like_dom_sf"/>
</dbReference>
<feature type="domain" description="SH3" evidence="5">
    <location>
        <begin position="167"/>
        <end position="228"/>
    </location>
</feature>
<feature type="repeat" description="TPR" evidence="3">
    <location>
        <begin position="1160"/>
        <end position="1193"/>
    </location>
</feature>
<dbReference type="PROSITE" id="PS50005">
    <property type="entry name" value="TPR"/>
    <property type="match status" value="1"/>
</dbReference>
<sequence>MSLEDLESLVKQRLCENAIRLEEDSSDGETIGLAVGETFSTDVILVFSVVRHSTQQRDAVLQEAARTQLRISESSSQQVAELFKDLSARLVSIHTERDCFVITFKTVEEIWKFSSHLALGHVAHSLENFLFDQTFWLDTTLINDVKICVSASEEHLATIYLGLLLQEGSFYAKALVNTSGLGDEDFSTRKNDLMLVRNIGLQSQWEGMVLSTGRCGLVPVEAVQPLSYPFYQWFLKTYPGNAGCPPPDNHRFPTSIGTGSCIALVDSKTLETDELSFKRGDRIEVMGFLLSSLDWFVGKNISTGKRGFVQKKQVEPVHVRPLDAWLLFVSEDEMKSLTLSDPSDGRGCQSLLGELLKSDISTVYRLNRLAGCEFPDVKNKPKPEDRDSQRVLGRSPSEKLQNGLRDDPSKEASPCSLTGSAYLPFCLEDTFQEMDTPEDDPRFLVDLNTWDVENLEAFDPLLNYLNQDTFVVPFLTLYDLSFSFLKSTFYGFSEEEDLVQYLECAREWARRSRMLWALRRICFLLGRLCAKKLKFSQARVYFEESLAVSVSGFADPFLLSALYVNLAAIYLKQKNPEKLECILEKANTLLVCMPQHLFSSVHEFEVLKLVLRKAIMSKDTHLEARCCFLASVLFLKLHKNDEALPFVERLQFLSISLSTHRAVAPMDLNWMLCKLYSKKYLPHLALASLRLVPAQAASPEAALHKVELFIKNNFRLYGHGAADEAPLHAQVTLYLKEALDVAKLNGDIKAERDLCLCLVSIFQQYKAFGEAVRYAEAAMVTSRQINEEEAFRAAVLLAWLHILNGQRDLAKEMLRQLLEWLHETDGPTQQGVVHNLLAICLSEENDVQGAARNFHWAMRNAQETGNKRNQALALANLGCLTLAIKAYTLAEKYLLEALRLFAGLLDSGTDAEHVQVCLWLATCYVDSQRPEDARLCYEIGLLMAMAAKNMQSQLLAAQALSCFYERVLPNHSCCILYYEHCLTLSQQLKSKQLEGSLLDILSELYLSLHDEKMYTTSLDYTKQSLRISIDLGMKDKEAKAWLRAGKTYYMMGEDELVEMYLQAAVQIAQKTKNAHFILRIYEEAGDVFYEGDRNWQMAINFYKDGAICLARSMGNLDTELRLVNKLVDLHVAMKQFVEALPHANLAVRLGSFTGDQLKERSSLHRLASVHFSLEQYELAENYYLKALSFTPLLLNKADQASYFAKVYYKLGQLTLHKLKDAFDASGYFQLALAAALEDKQAESLICTRLGEIYSSFLPDEEKAHFFFSNVQTLKMDTTVSDDTRLQQR</sequence>
<dbReference type="InterPro" id="IPR042772">
    <property type="entry name" value="SH3TC1/SH3TC2"/>
</dbReference>
<dbReference type="Pfam" id="PF00018">
    <property type="entry name" value="SH3_1"/>
    <property type="match status" value="1"/>
</dbReference>
<gene>
    <name evidence="6" type="primary">SH3TC2</name>
    <name evidence="6" type="synonym">sh3tc2</name>
</gene>
<protein>
    <submittedName>
        <fullName evidence="6">SH3 domain and tetratricopeptide repeats 2</fullName>
    </submittedName>
</protein>
<proteinExistence type="predicted"/>
<dbReference type="GeneID" id="114660188"/>
<dbReference type="Gene3D" id="2.30.30.40">
    <property type="entry name" value="SH3 Domains"/>
    <property type="match status" value="1"/>
</dbReference>
<dbReference type="Proteomes" id="UP000694620">
    <property type="component" value="Chromosome 11"/>
</dbReference>
<keyword evidence="1 2" id="KW-0728">SH3 domain</keyword>
<dbReference type="PANTHER" id="PTHR22647:SF2">
    <property type="entry name" value="SH3 DOMAIN AND TETRATRICOPEPTIDE REPEAT-CONTAINING PROTEIN 2"/>
    <property type="match status" value="1"/>
</dbReference>
<dbReference type="SMART" id="SM00028">
    <property type="entry name" value="TPR"/>
    <property type="match status" value="5"/>
</dbReference>
<accession>A0A8C4SP27</accession>
<dbReference type="RefSeq" id="XP_028668550.1">
    <property type="nucleotide sequence ID" value="XM_028812717.2"/>
</dbReference>
<evidence type="ECO:0000256" key="2">
    <source>
        <dbReference type="PROSITE-ProRule" id="PRU00192"/>
    </source>
</evidence>
<dbReference type="InterPro" id="IPR011990">
    <property type="entry name" value="TPR-like_helical_dom_sf"/>
</dbReference>
<organism evidence="6 7">
    <name type="scientific">Erpetoichthys calabaricus</name>
    <name type="common">Rope fish</name>
    <name type="synonym">Calamoichthys calabaricus</name>
    <dbReference type="NCBI Taxonomy" id="27687"/>
    <lineage>
        <taxon>Eukaryota</taxon>
        <taxon>Metazoa</taxon>
        <taxon>Chordata</taxon>
        <taxon>Craniata</taxon>
        <taxon>Vertebrata</taxon>
        <taxon>Euteleostomi</taxon>
        <taxon>Actinopterygii</taxon>
        <taxon>Polypteriformes</taxon>
        <taxon>Polypteridae</taxon>
        <taxon>Erpetoichthys</taxon>
    </lineage>
</organism>
<evidence type="ECO:0000313" key="7">
    <source>
        <dbReference type="Proteomes" id="UP000694620"/>
    </source>
</evidence>
<dbReference type="RefSeq" id="XP_028668547.1">
    <property type="nucleotide sequence ID" value="XM_028812714.2"/>
</dbReference>
<dbReference type="RefSeq" id="XP_028668549.1">
    <property type="nucleotide sequence ID" value="XM_028812716.2"/>
</dbReference>
<dbReference type="RefSeq" id="XP_051789707.1">
    <property type="nucleotide sequence ID" value="XM_051933747.1"/>
</dbReference>
<dbReference type="PANTHER" id="PTHR22647">
    <property type="entry name" value="SH3 DOMAIN AND TETRATRICOPEPTIDE REPEATS CONTAINING PROTEIN"/>
    <property type="match status" value="1"/>
</dbReference>
<evidence type="ECO:0000256" key="4">
    <source>
        <dbReference type="SAM" id="MobiDB-lite"/>
    </source>
</evidence>
<dbReference type="Pfam" id="PF13181">
    <property type="entry name" value="TPR_8"/>
    <property type="match status" value="1"/>
</dbReference>
<evidence type="ECO:0000256" key="3">
    <source>
        <dbReference type="PROSITE-ProRule" id="PRU00339"/>
    </source>
</evidence>
<evidence type="ECO:0000259" key="5">
    <source>
        <dbReference type="PROSITE" id="PS50002"/>
    </source>
</evidence>
<name>A0A8C4SP27_ERPCA</name>
<feature type="region of interest" description="Disordered" evidence="4">
    <location>
        <begin position="376"/>
        <end position="416"/>
    </location>
</feature>
<dbReference type="InterPro" id="IPR019734">
    <property type="entry name" value="TPR_rpt"/>
</dbReference>
<feature type="compositionally biased region" description="Basic and acidic residues" evidence="4">
    <location>
        <begin position="376"/>
        <end position="389"/>
    </location>
</feature>
<dbReference type="SUPFAM" id="SSF50044">
    <property type="entry name" value="SH3-domain"/>
    <property type="match status" value="2"/>
</dbReference>
<dbReference type="Gene3D" id="1.25.40.10">
    <property type="entry name" value="Tetratricopeptide repeat domain"/>
    <property type="match status" value="3"/>
</dbReference>
<keyword evidence="7" id="KW-1185">Reference proteome</keyword>
<dbReference type="PROSITE" id="PS50002">
    <property type="entry name" value="SH3"/>
    <property type="match status" value="2"/>
</dbReference>
<evidence type="ECO:0000256" key="1">
    <source>
        <dbReference type="ARBA" id="ARBA00022443"/>
    </source>
</evidence>
<dbReference type="InterPro" id="IPR001452">
    <property type="entry name" value="SH3_domain"/>
</dbReference>
<feature type="domain" description="SH3" evidence="5">
    <location>
        <begin position="256"/>
        <end position="319"/>
    </location>
</feature>
<dbReference type="SUPFAM" id="SSF48452">
    <property type="entry name" value="TPR-like"/>
    <property type="match status" value="4"/>
</dbReference>
<reference evidence="6" key="2">
    <citation type="submission" date="2025-08" db="UniProtKB">
        <authorList>
            <consortium name="Ensembl"/>
        </authorList>
    </citation>
    <scope>IDENTIFICATION</scope>
</reference>
<reference evidence="6" key="1">
    <citation type="submission" date="2021-06" db="EMBL/GenBank/DDBJ databases">
        <authorList>
            <consortium name="Wellcome Sanger Institute Data Sharing"/>
        </authorList>
    </citation>
    <scope>NUCLEOTIDE SEQUENCE [LARGE SCALE GENOMIC DNA]</scope>
</reference>
<dbReference type="GO" id="GO:0033157">
    <property type="term" value="P:regulation of intracellular protein transport"/>
    <property type="evidence" value="ECO:0007669"/>
    <property type="project" value="TreeGrafter"/>
</dbReference>
<dbReference type="Ensembl" id="ENSECRT00000019879.1">
    <property type="protein sequence ID" value="ENSECRP00000019484.1"/>
    <property type="gene ID" value="ENSECRG00000013029.1"/>
</dbReference>
<evidence type="ECO:0000313" key="6">
    <source>
        <dbReference type="Ensembl" id="ENSECRP00000019484.1"/>
    </source>
</evidence>
<dbReference type="SMART" id="SM00326">
    <property type="entry name" value="SH3"/>
    <property type="match status" value="2"/>
</dbReference>
<dbReference type="GeneTree" id="ENSGT00530000063812"/>
<dbReference type="GO" id="GO:1901184">
    <property type="term" value="P:regulation of ERBB signaling pathway"/>
    <property type="evidence" value="ECO:0007669"/>
    <property type="project" value="TreeGrafter"/>
</dbReference>
<reference evidence="6" key="3">
    <citation type="submission" date="2025-09" db="UniProtKB">
        <authorList>
            <consortium name="Ensembl"/>
        </authorList>
    </citation>
    <scope>IDENTIFICATION</scope>
</reference>
<keyword evidence="3" id="KW-0802">TPR repeat</keyword>